<evidence type="ECO:0000256" key="1">
    <source>
        <dbReference type="ARBA" id="ARBA00004123"/>
    </source>
</evidence>
<dbReference type="PANTHER" id="PTHR13904">
    <property type="entry name" value="PRE-MRNA SPLICING FACTOR PRP31"/>
    <property type="match status" value="1"/>
</dbReference>
<evidence type="ECO:0000256" key="6">
    <source>
        <dbReference type="ARBA" id="ARBA00023187"/>
    </source>
</evidence>
<dbReference type="InterPro" id="IPR027105">
    <property type="entry name" value="Prp31"/>
</dbReference>
<dbReference type="InterPro" id="IPR012976">
    <property type="entry name" value="NOSIC"/>
</dbReference>
<feature type="domain" description="Nop" evidence="10">
    <location>
        <begin position="211"/>
        <end position="333"/>
    </location>
</feature>
<dbReference type="InterPro" id="IPR042239">
    <property type="entry name" value="Nop_C"/>
</dbReference>
<dbReference type="SMART" id="SM00931">
    <property type="entry name" value="NOSIC"/>
    <property type="match status" value="1"/>
</dbReference>
<dbReference type="GO" id="GO:0000244">
    <property type="term" value="P:spliceosomal tri-snRNP complex assembly"/>
    <property type="evidence" value="ECO:0007669"/>
    <property type="project" value="InterPro"/>
</dbReference>
<dbReference type="EMBL" id="CP059270">
    <property type="protein sequence ID" value="QLQ80227.1"/>
    <property type="molecule type" value="Genomic_DNA"/>
</dbReference>
<dbReference type="Proteomes" id="UP000510647">
    <property type="component" value="Chromosome 4"/>
</dbReference>
<organism evidence="11 12">
    <name type="scientific">Torulaspora globosa</name>
    <dbReference type="NCBI Taxonomy" id="48254"/>
    <lineage>
        <taxon>Eukaryota</taxon>
        <taxon>Fungi</taxon>
        <taxon>Dikarya</taxon>
        <taxon>Ascomycota</taxon>
        <taxon>Saccharomycotina</taxon>
        <taxon>Saccharomycetes</taxon>
        <taxon>Saccharomycetales</taxon>
        <taxon>Saccharomycetaceae</taxon>
        <taxon>Torulaspora</taxon>
    </lineage>
</organism>
<gene>
    <name evidence="11" type="ORF">HG537_0D02280</name>
</gene>
<accession>A0A7H9HU23</accession>
<dbReference type="OrthoDB" id="4771285at2759"/>
<protein>
    <recommendedName>
        <fullName evidence="10">Nop domain-containing protein</fullName>
    </recommendedName>
</protein>
<dbReference type="GO" id="GO:0046540">
    <property type="term" value="C:U4/U6 x U5 tri-snRNP complex"/>
    <property type="evidence" value="ECO:0007669"/>
    <property type="project" value="InterPro"/>
</dbReference>
<dbReference type="InterPro" id="IPR036070">
    <property type="entry name" value="Nop_dom_sf"/>
</dbReference>
<evidence type="ECO:0000256" key="2">
    <source>
        <dbReference type="ARBA" id="ARBA00005572"/>
    </source>
</evidence>
<comment type="subcellular location">
    <subcellularLocation>
        <location evidence="1">Nucleus</location>
    </subcellularLocation>
</comment>
<dbReference type="PROSITE" id="PS51358">
    <property type="entry name" value="NOP"/>
    <property type="match status" value="1"/>
</dbReference>
<keyword evidence="4" id="KW-0747">Spliceosome</keyword>
<evidence type="ECO:0000256" key="5">
    <source>
        <dbReference type="ARBA" id="ARBA00022884"/>
    </source>
</evidence>
<reference evidence="11 12" key="1">
    <citation type="submission" date="2020-06" db="EMBL/GenBank/DDBJ databases">
        <title>The yeast mating-type switching endonuclease HO is a domesticated member of an unorthodox homing genetic element family.</title>
        <authorList>
            <person name="Coughlan A.Y."/>
            <person name="Lombardi L."/>
            <person name="Braun-Galleani S."/>
            <person name="Martos A.R."/>
            <person name="Galeote V."/>
            <person name="Bigey F."/>
            <person name="Dequin S."/>
            <person name="Byrne K.P."/>
            <person name="Wolfe K.H."/>
        </authorList>
    </citation>
    <scope>NUCLEOTIDE SEQUENCE [LARGE SCALE GENOMIC DNA]</scope>
    <source>
        <strain evidence="11 12">CBS2947</strain>
    </source>
</reference>
<dbReference type="AlphaFoldDB" id="A0A7H9HU23"/>
<feature type="compositionally biased region" description="Acidic residues" evidence="9">
    <location>
        <begin position="11"/>
        <end position="22"/>
    </location>
</feature>
<keyword evidence="5" id="KW-0694">RNA-binding</keyword>
<evidence type="ECO:0000256" key="8">
    <source>
        <dbReference type="ARBA" id="ARBA00023274"/>
    </source>
</evidence>
<name>A0A7H9HU23_9SACH</name>
<dbReference type="Gene3D" id="1.10.287.4070">
    <property type="match status" value="1"/>
</dbReference>
<keyword evidence="12" id="KW-1185">Reference proteome</keyword>
<evidence type="ECO:0000256" key="7">
    <source>
        <dbReference type="ARBA" id="ARBA00023242"/>
    </source>
</evidence>
<sequence length="445" mass="51092">MDEDFTKELEFDLAEEEEEDEELGKIDKLEQEPDNDDLLFVGRFIEDYKPELRVESDVLNRFSYVSLLNEKVSSLLCNVGNNLSWVLHRLNELCYLLQNEVRVLHAYSKDLYRDKFAELESLVPNPKQYVQVIDIIERDDDASAEMLESQAQLSKEQVLVLKMSMKTSYRDDLAWPEEKKVEFSRARGKMLEILAIESNVKQFIIQKVSHVAPNLCAFIGPEVTSHLLSHAGGVHELSQIPSCNLASIGKNKHLTHEQHTSLAEVRQEGYIYRSDLVQSLPYEYHKQALRMVCAKVALAARVDAGITPGNKANDTLGSRWRREIEQKILKQREAVNNAVVKPLPVPKDEPKKKRAGRKFRKYKQQFQLSNLRQLQNRMEFGKQEQTILDAYGEEVGLGMVNSSLQNATGVRSVTKTNYNNSAKLTKAMKKRIERANEQARNGWQQ</sequence>
<keyword evidence="7" id="KW-0539">Nucleus</keyword>
<dbReference type="InterPro" id="IPR002687">
    <property type="entry name" value="Nop_dom"/>
</dbReference>
<evidence type="ECO:0000256" key="3">
    <source>
        <dbReference type="ARBA" id="ARBA00022664"/>
    </source>
</evidence>
<keyword evidence="6" id="KW-0508">mRNA splicing</keyword>
<comment type="similarity">
    <text evidence="2">Belongs to the PRP31 family.</text>
</comment>
<feature type="region of interest" description="Disordered" evidence="9">
    <location>
        <begin position="1"/>
        <end position="28"/>
    </location>
</feature>
<dbReference type="PANTHER" id="PTHR13904:SF0">
    <property type="entry name" value="U4_U6 SMALL NUCLEAR RIBONUCLEOPROTEIN PRP31"/>
    <property type="match status" value="1"/>
</dbReference>
<feature type="compositionally biased region" description="Basic and acidic residues" evidence="9">
    <location>
        <begin position="1"/>
        <end position="10"/>
    </location>
</feature>
<dbReference type="GO" id="GO:0003723">
    <property type="term" value="F:RNA binding"/>
    <property type="evidence" value="ECO:0007669"/>
    <property type="project" value="UniProtKB-KW"/>
</dbReference>
<evidence type="ECO:0000256" key="9">
    <source>
        <dbReference type="SAM" id="MobiDB-lite"/>
    </source>
</evidence>
<dbReference type="GO" id="GO:0071011">
    <property type="term" value="C:precatalytic spliceosome"/>
    <property type="evidence" value="ECO:0007669"/>
    <property type="project" value="TreeGrafter"/>
</dbReference>
<evidence type="ECO:0000259" key="10">
    <source>
        <dbReference type="PROSITE" id="PS51358"/>
    </source>
</evidence>
<dbReference type="Pfam" id="PF01798">
    <property type="entry name" value="Nop"/>
    <property type="match status" value="1"/>
</dbReference>
<dbReference type="GO" id="GO:0005687">
    <property type="term" value="C:U4 snRNP"/>
    <property type="evidence" value="ECO:0007669"/>
    <property type="project" value="TreeGrafter"/>
</dbReference>
<dbReference type="SUPFAM" id="SSF89124">
    <property type="entry name" value="Nop domain"/>
    <property type="match status" value="1"/>
</dbReference>
<keyword evidence="8" id="KW-0687">Ribonucleoprotein</keyword>
<proteinExistence type="inferred from homology"/>
<evidence type="ECO:0000313" key="12">
    <source>
        <dbReference type="Proteomes" id="UP000510647"/>
    </source>
</evidence>
<dbReference type="Pfam" id="PF09785">
    <property type="entry name" value="Prp31_C"/>
    <property type="match status" value="1"/>
</dbReference>
<evidence type="ECO:0000256" key="4">
    <source>
        <dbReference type="ARBA" id="ARBA00022728"/>
    </source>
</evidence>
<dbReference type="Gene3D" id="1.10.246.90">
    <property type="entry name" value="Nop domain"/>
    <property type="match status" value="1"/>
</dbReference>
<keyword evidence="3" id="KW-0507">mRNA processing</keyword>
<dbReference type="InterPro" id="IPR019175">
    <property type="entry name" value="Prp31_C"/>
</dbReference>
<evidence type="ECO:0000313" key="11">
    <source>
        <dbReference type="EMBL" id="QLQ80227.1"/>
    </source>
</evidence>